<gene>
    <name evidence="1" type="ORF">M378DRAFT_164635</name>
</gene>
<accession>A0A0C2X2E1</accession>
<proteinExistence type="predicted"/>
<protein>
    <submittedName>
        <fullName evidence="1">Uncharacterized protein</fullName>
    </submittedName>
</protein>
<organism evidence="1 2">
    <name type="scientific">Amanita muscaria (strain Koide BX008)</name>
    <dbReference type="NCBI Taxonomy" id="946122"/>
    <lineage>
        <taxon>Eukaryota</taxon>
        <taxon>Fungi</taxon>
        <taxon>Dikarya</taxon>
        <taxon>Basidiomycota</taxon>
        <taxon>Agaricomycotina</taxon>
        <taxon>Agaricomycetes</taxon>
        <taxon>Agaricomycetidae</taxon>
        <taxon>Agaricales</taxon>
        <taxon>Pluteineae</taxon>
        <taxon>Amanitaceae</taxon>
        <taxon>Amanita</taxon>
    </lineage>
</organism>
<dbReference type="AlphaFoldDB" id="A0A0C2X2E1"/>
<dbReference type="Proteomes" id="UP000054549">
    <property type="component" value="Unassembled WGS sequence"/>
</dbReference>
<evidence type="ECO:0000313" key="2">
    <source>
        <dbReference type="Proteomes" id="UP000054549"/>
    </source>
</evidence>
<keyword evidence="2" id="KW-1185">Reference proteome</keyword>
<dbReference type="InParanoid" id="A0A0C2X2E1"/>
<reference evidence="1 2" key="1">
    <citation type="submission" date="2014-04" db="EMBL/GenBank/DDBJ databases">
        <title>Evolutionary Origins and Diversification of the Mycorrhizal Mutualists.</title>
        <authorList>
            <consortium name="DOE Joint Genome Institute"/>
            <consortium name="Mycorrhizal Genomics Consortium"/>
            <person name="Kohler A."/>
            <person name="Kuo A."/>
            <person name="Nagy L.G."/>
            <person name="Floudas D."/>
            <person name="Copeland A."/>
            <person name="Barry K.W."/>
            <person name="Cichocki N."/>
            <person name="Veneault-Fourrey C."/>
            <person name="LaButti K."/>
            <person name="Lindquist E.A."/>
            <person name="Lipzen A."/>
            <person name="Lundell T."/>
            <person name="Morin E."/>
            <person name="Murat C."/>
            <person name="Riley R."/>
            <person name="Ohm R."/>
            <person name="Sun H."/>
            <person name="Tunlid A."/>
            <person name="Henrissat B."/>
            <person name="Grigoriev I.V."/>
            <person name="Hibbett D.S."/>
            <person name="Martin F."/>
        </authorList>
    </citation>
    <scope>NUCLEOTIDE SEQUENCE [LARGE SCALE GENOMIC DNA]</scope>
    <source>
        <strain evidence="1 2">Koide BX008</strain>
    </source>
</reference>
<sequence length="52" mass="5899">MKVARIMIHVHGRENVLQPPEQRDMPHLFRRPVLSYLDTAQSLTVSSVIGSS</sequence>
<dbReference type="HOGENOM" id="CLU_3086744_0_0_1"/>
<dbReference type="EMBL" id="KN818260">
    <property type="protein sequence ID" value="KIL63331.1"/>
    <property type="molecule type" value="Genomic_DNA"/>
</dbReference>
<name>A0A0C2X2E1_AMAMK</name>
<evidence type="ECO:0000313" key="1">
    <source>
        <dbReference type="EMBL" id="KIL63331.1"/>
    </source>
</evidence>